<accession>A0A645E1V4</accession>
<reference evidence="2" key="1">
    <citation type="submission" date="2019-08" db="EMBL/GenBank/DDBJ databases">
        <authorList>
            <person name="Kucharzyk K."/>
            <person name="Murdoch R.W."/>
            <person name="Higgins S."/>
            <person name="Loffler F."/>
        </authorList>
    </citation>
    <scope>NUCLEOTIDE SEQUENCE</scope>
</reference>
<proteinExistence type="predicted"/>
<gene>
    <name evidence="2" type="ORF">SDC9_142812</name>
</gene>
<dbReference type="AlphaFoldDB" id="A0A645E1V4"/>
<dbReference type="EMBL" id="VSSQ01042127">
    <property type="protein sequence ID" value="MPM95657.1"/>
    <property type="molecule type" value="Genomic_DNA"/>
</dbReference>
<organism evidence="2">
    <name type="scientific">bioreactor metagenome</name>
    <dbReference type="NCBI Taxonomy" id="1076179"/>
    <lineage>
        <taxon>unclassified sequences</taxon>
        <taxon>metagenomes</taxon>
        <taxon>ecological metagenomes</taxon>
    </lineage>
</organism>
<name>A0A645E1V4_9ZZZZ</name>
<evidence type="ECO:0000256" key="1">
    <source>
        <dbReference type="SAM" id="MobiDB-lite"/>
    </source>
</evidence>
<protein>
    <submittedName>
        <fullName evidence="2">Uncharacterized protein</fullName>
    </submittedName>
</protein>
<sequence>MRVDQPVKRRGDQEDDQRGGHHGKQHARLGVAVRNVVGLREDARENAAARHARRDAGGQACKQQGKGKHDAGGIAQQGGQHRLGLRKVGNHRAAGKKGCGGHQDHRAVDRPANHHRDQRVGELKLQLLVNNGFVLQVPLPTLDDFRV</sequence>
<comment type="caution">
    <text evidence="2">The sequence shown here is derived from an EMBL/GenBank/DDBJ whole genome shotgun (WGS) entry which is preliminary data.</text>
</comment>
<feature type="region of interest" description="Disordered" evidence="1">
    <location>
        <begin position="1"/>
        <end position="81"/>
    </location>
</feature>
<evidence type="ECO:0000313" key="2">
    <source>
        <dbReference type="EMBL" id="MPM95657.1"/>
    </source>
</evidence>
<feature type="compositionally biased region" description="Basic and acidic residues" evidence="1">
    <location>
        <begin position="1"/>
        <end position="19"/>
    </location>
</feature>
<feature type="compositionally biased region" description="Basic and acidic residues" evidence="1">
    <location>
        <begin position="39"/>
        <end position="48"/>
    </location>
</feature>